<gene>
    <name evidence="13" type="ORF">SAMN04487772_1085</name>
</gene>
<evidence type="ECO:0000256" key="5">
    <source>
        <dbReference type="ARBA" id="ARBA00022598"/>
    </source>
</evidence>
<dbReference type="Pfam" id="PF17767">
    <property type="entry name" value="NAPRTase_N"/>
    <property type="match status" value="1"/>
</dbReference>
<dbReference type="InterPro" id="IPR041525">
    <property type="entry name" value="N/Namide_PRibTrfase"/>
</dbReference>
<evidence type="ECO:0000313" key="14">
    <source>
        <dbReference type="Proteomes" id="UP000199800"/>
    </source>
</evidence>
<dbReference type="SUPFAM" id="SSF54675">
    <property type="entry name" value="Nicotinate/Quinolinate PRTase N-terminal domain-like"/>
    <property type="match status" value="1"/>
</dbReference>
<keyword evidence="6 9" id="KW-0662">Pyridine nucleotide biosynthesis</keyword>
<sequence length="484" mass="54366">MHENLTLLTDFYELTMMQGYYKNNTNERVIFDVFYRTNPSGSGYAICAGLEQAIQYIKELNFNYDDISYLRSLNIFDEDFLHYLAGFHFSGDIYGIPEGTVVFPMEPLVKVIAPIMEAQLVETALLNIINHQSLIATKASRVCYAAQGDAVMEFGLRRAQGPDAGTLGARAAVIGGCAGTSNVLCAQKFDIPALGTHAHSWIMSFPDELTAFRIYADLYPNNTTLLVDTYDTLRSGVPHAIQVFQELRDAGKMPVKYGIRLDSGDLAYLSKKARKMLDDAGFPDAGICASSDLDEYLIDSLKTQKAAIDSWGVGTNLITSKDCPAFGGVYKLAAIEKDGKFIPKIKLSENQWKITNPGNKTVYRIYDKESGKIKADIIALEYEKFDENETLMIFDPISTWKKTYLDPGTYTVRELLVPIFKNGTCVYESPSVREIKDYCANELNTLWDETRRLVNPHDVYVDLSQELYDLKYSILDSMNTRNPK</sequence>
<keyword evidence="5 9" id="KW-0436">Ligase</keyword>
<accession>A0A1I0BLI5</accession>
<dbReference type="PANTHER" id="PTHR11098:SF1">
    <property type="entry name" value="NICOTINATE PHOSPHORIBOSYLTRANSFERASE"/>
    <property type="match status" value="1"/>
</dbReference>
<evidence type="ECO:0000256" key="1">
    <source>
        <dbReference type="ARBA" id="ARBA00004952"/>
    </source>
</evidence>
<evidence type="ECO:0000259" key="12">
    <source>
        <dbReference type="Pfam" id="PF17956"/>
    </source>
</evidence>
<dbReference type="NCBIfam" id="TIGR01513">
    <property type="entry name" value="NAPRTase_put"/>
    <property type="match status" value="1"/>
</dbReference>
<dbReference type="GO" id="GO:0005829">
    <property type="term" value="C:cytosol"/>
    <property type="evidence" value="ECO:0007669"/>
    <property type="project" value="TreeGrafter"/>
</dbReference>
<dbReference type="PIRSF" id="PIRSF000484">
    <property type="entry name" value="NAPRT"/>
    <property type="match status" value="1"/>
</dbReference>
<dbReference type="RefSeq" id="WP_330387228.1">
    <property type="nucleotide sequence ID" value="NZ_FOHN01000008.1"/>
</dbReference>
<evidence type="ECO:0000256" key="2">
    <source>
        <dbReference type="ARBA" id="ARBA00010897"/>
    </source>
</evidence>
<dbReference type="Gene3D" id="3.20.20.70">
    <property type="entry name" value="Aldolase class I"/>
    <property type="match status" value="1"/>
</dbReference>
<feature type="domain" description="Nicotinate/nicotinamide phosphoribosyltransferase" evidence="10">
    <location>
        <begin position="151"/>
        <end position="340"/>
    </location>
</feature>
<comment type="catalytic activity">
    <reaction evidence="8 9">
        <text>5-phospho-alpha-D-ribose 1-diphosphate + nicotinate + ATP + H2O = nicotinate beta-D-ribonucleotide + ADP + phosphate + diphosphate</text>
        <dbReference type="Rhea" id="RHEA:36163"/>
        <dbReference type="ChEBI" id="CHEBI:15377"/>
        <dbReference type="ChEBI" id="CHEBI:30616"/>
        <dbReference type="ChEBI" id="CHEBI:32544"/>
        <dbReference type="ChEBI" id="CHEBI:33019"/>
        <dbReference type="ChEBI" id="CHEBI:43474"/>
        <dbReference type="ChEBI" id="CHEBI:57502"/>
        <dbReference type="ChEBI" id="CHEBI:58017"/>
        <dbReference type="ChEBI" id="CHEBI:456216"/>
        <dbReference type="EC" id="6.3.4.21"/>
    </reaction>
</comment>
<evidence type="ECO:0000259" key="11">
    <source>
        <dbReference type="Pfam" id="PF17767"/>
    </source>
</evidence>
<dbReference type="GO" id="GO:0034355">
    <property type="term" value="P:NAD+ biosynthetic process via the salvage pathway"/>
    <property type="evidence" value="ECO:0007669"/>
    <property type="project" value="UniProtKB-ARBA"/>
</dbReference>
<comment type="function">
    <text evidence="9">Catalyzes the first step in the biosynthesis of NAD from nicotinic acid, the ATP-dependent synthesis of beta-nicotinate D-ribonucleotide from nicotinate and 5-phospho-D-ribose 1-phosphate.</text>
</comment>
<dbReference type="EC" id="6.3.4.21" evidence="3 9"/>
<dbReference type="STRING" id="29364.SAMN04487772_1085"/>
<dbReference type="Pfam" id="PF17956">
    <property type="entry name" value="NAPRTase_C"/>
    <property type="match status" value="1"/>
</dbReference>
<dbReference type="UniPathway" id="UPA00253">
    <property type="reaction ID" value="UER00457"/>
</dbReference>
<feature type="domain" description="Nicotinate phosphoribosyltransferase N-terminal" evidence="11">
    <location>
        <begin position="7"/>
        <end position="130"/>
    </location>
</feature>
<organism evidence="13 14">
    <name type="scientific">[Clostridium] polysaccharolyticum</name>
    <dbReference type="NCBI Taxonomy" id="29364"/>
    <lineage>
        <taxon>Bacteria</taxon>
        <taxon>Bacillati</taxon>
        <taxon>Bacillota</taxon>
        <taxon>Clostridia</taxon>
        <taxon>Lachnospirales</taxon>
        <taxon>Lachnospiraceae</taxon>
    </lineage>
</organism>
<dbReference type="GO" id="GO:0047280">
    <property type="term" value="F:nicotinamide phosphoribosyltransferase activity"/>
    <property type="evidence" value="ECO:0007669"/>
    <property type="project" value="UniProtKB-ARBA"/>
</dbReference>
<evidence type="ECO:0000313" key="13">
    <source>
        <dbReference type="EMBL" id="SET07854.1"/>
    </source>
</evidence>
<protein>
    <recommendedName>
        <fullName evidence="3 9">Nicotinate phosphoribosyltransferase</fullName>
        <ecNumber evidence="3 9">6.3.4.21</ecNumber>
    </recommendedName>
</protein>
<evidence type="ECO:0000256" key="9">
    <source>
        <dbReference type="RuleBase" id="RU365100"/>
    </source>
</evidence>
<dbReference type="NCBIfam" id="NF009131">
    <property type="entry name" value="PRK12484.1"/>
    <property type="match status" value="1"/>
</dbReference>
<dbReference type="InterPro" id="IPR036068">
    <property type="entry name" value="Nicotinate_pribotase-like_C"/>
</dbReference>
<dbReference type="EMBL" id="FOHN01000008">
    <property type="protein sequence ID" value="SET07854.1"/>
    <property type="molecule type" value="Genomic_DNA"/>
</dbReference>
<dbReference type="Gene3D" id="3.20.140.10">
    <property type="entry name" value="nicotinate phosphoribosyltransferase"/>
    <property type="match status" value="1"/>
</dbReference>
<evidence type="ECO:0000259" key="10">
    <source>
        <dbReference type="Pfam" id="PF04095"/>
    </source>
</evidence>
<feature type="domain" description="Nicotinate phosphoribosyltransferase C-terminal" evidence="12">
    <location>
        <begin position="359"/>
        <end position="471"/>
    </location>
</feature>
<proteinExistence type="inferred from homology"/>
<evidence type="ECO:0000256" key="3">
    <source>
        <dbReference type="ARBA" id="ARBA00013236"/>
    </source>
</evidence>
<dbReference type="InterPro" id="IPR040727">
    <property type="entry name" value="NAPRTase_N"/>
</dbReference>
<keyword evidence="14" id="KW-1185">Reference proteome</keyword>
<dbReference type="InterPro" id="IPR041619">
    <property type="entry name" value="NAPRTase_C"/>
</dbReference>
<dbReference type="GO" id="GO:0004516">
    <property type="term" value="F:nicotinate phosphoribosyltransferase activity"/>
    <property type="evidence" value="ECO:0007669"/>
    <property type="project" value="UniProtKB-UniRule"/>
</dbReference>
<dbReference type="Proteomes" id="UP000199800">
    <property type="component" value="Unassembled WGS sequence"/>
</dbReference>
<evidence type="ECO:0000256" key="7">
    <source>
        <dbReference type="ARBA" id="ARBA00022679"/>
    </source>
</evidence>
<evidence type="ECO:0000256" key="6">
    <source>
        <dbReference type="ARBA" id="ARBA00022642"/>
    </source>
</evidence>
<dbReference type="NCBIfam" id="NF006695">
    <property type="entry name" value="PRK09243.1-2"/>
    <property type="match status" value="1"/>
</dbReference>
<keyword evidence="13" id="KW-0328">Glycosyltransferase</keyword>
<dbReference type="FunFam" id="3.20.20.70:FF:000076">
    <property type="entry name" value="Nicotinate phosphoribosyltransferase"/>
    <property type="match status" value="1"/>
</dbReference>
<comment type="similarity">
    <text evidence="2 9">Belongs to the NAPRTase family.</text>
</comment>
<dbReference type="InterPro" id="IPR013785">
    <property type="entry name" value="Aldolase_TIM"/>
</dbReference>
<name>A0A1I0BLI5_9FIRM</name>
<dbReference type="InterPro" id="IPR007229">
    <property type="entry name" value="Nic_PRibTrfase-Fam"/>
</dbReference>
<comment type="PTM">
    <text evidence="9">Transiently phosphorylated on a His residue during the reaction cycle. Phosphorylation strongly increases the affinity for substrates and increases the rate of nicotinate D-ribonucleotide production. Dephosphorylation regenerates the low-affinity form of the enzyme, leading to product release.</text>
</comment>
<evidence type="ECO:0000256" key="8">
    <source>
        <dbReference type="ARBA" id="ARBA00048668"/>
    </source>
</evidence>
<reference evidence="13 14" key="1">
    <citation type="submission" date="2016-10" db="EMBL/GenBank/DDBJ databases">
        <authorList>
            <person name="de Groot N.N."/>
        </authorList>
    </citation>
    <scope>NUCLEOTIDE SEQUENCE [LARGE SCALE GENOMIC DNA]</scope>
    <source>
        <strain evidence="13 14">DSM 1801</strain>
    </source>
</reference>
<dbReference type="InterPro" id="IPR006405">
    <property type="entry name" value="Nic_PRibTrfase_pncB"/>
</dbReference>
<evidence type="ECO:0000256" key="4">
    <source>
        <dbReference type="ARBA" id="ARBA00022553"/>
    </source>
</evidence>
<dbReference type="SUPFAM" id="SSF51690">
    <property type="entry name" value="Nicotinate/Quinolinate PRTase C-terminal domain-like"/>
    <property type="match status" value="1"/>
</dbReference>
<dbReference type="Pfam" id="PF04095">
    <property type="entry name" value="NAPRTase"/>
    <property type="match status" value="1"/>
</dbReference>
<dbReference type="AlphaFoldDB" id="A0A1I0BLI5"/>
<dbReference type="CDD" id="cd01570">
    <property type="entry name" value="NAPRTase_A"/>
    <property type="match status" value="1"/>
</dbReference>
<keyword evidence="7 9" id="KW-0808">Transferase</keyword>
<dbReference type="PANTHER" id="PTHR11098">
    <property type="entry name" value="NICOTINATE PHOSPHORIBOSYLTRANSFERASE"/>
    <property type="match status" value="1"/>
</dbReference>
<comment type="pathway">
    <text evidence="1 9">Cofactor biosynthesis; NAD(+) biosynthesis; nicotinate D-ribonucleotide from nicotinate: step 1/1.</text>
</comment>
<keyword evidence="4" id="KW-0597">Phosphoprotein</keyword>